<dbReference type="InterPro" id="IPR000620">
    <property type="entry name" value="EamA_dom"/>
</dbReference>
<keyword evidence="3 6" id="KW-0812">Transmembrane</keyword>
<feature type="transmembrane region" description="Helical" evidence="6">
    <location>
        <begin position="218"/>
        <end position="235"/>
    </location>
</feature>
<evidence type="ECO:0000256" key="6">
    <source>
        <dbReference type="SAM" id="Phobius"/>
    </source>
</evidence>
<dbReference type="GO" id="GO:0016020">
    <property type="term" value="C:membrane"/>
    <property type="evidence" value="ECO:0007669"/>
    <property type="project" value="UniProtKB-SubCell"/>
</dbReference>
<feature type="transmembrane region" description="Helical" evidence="6">
    <location>
        <begin position="190"/>
        <end position="212"/>
    </location>
</feature>
<feature type="transmembrane region" description="Helical" evidence="6">
    <location>
        <begin position="160"/>
        <end position="178"/>
    </location>
</feature>
<feature type="domain" description="EamA" evidence="7">
    <location>
        <begin position="159"/>
        <end position="288"/>
    </location>
</feature>
<evidence type="ECO:0000259" key="7">
    <source>
        <dbReference type="Pfam" id="PF00892"/>
    </source>
</evidence>
<accession>A0A918XTU6</accession>
<comment type="similarity">
    <text evidence="2">Belongs to the drug/metabolite transporter (DMT) superfamily. 10 TMS drug/metabolite exporter (DME) (TC 2.A.7.3) family.</text>
</comment>
<dbReference type="InterPro" id="IPR037185">
    <property type="entry name" value="EmrE-like"/>
</dbReference>
<proteinExistence type="inferred from homology"/>
<evidence type="ECO:0000313" key="9">
    <source>
        <dbReference type="Proteomes" id="UP000630353"/>
    </source>
</evidence>
<feature type="transmembrane region" description="Helical" evidence="6">
    <location>
        <begin position="105"/>
        <end position="127"/>
    </location>
</feature>
<keyword evidence="4 6" id="KW-1133">Transmembrane helix</keyword>
<dbReference type="Pfam" id="PF00892">
    <property type="entry name" value="EamA"/>
    <property type="match status" value="2"/>
</dbReference>
<dbReference type="EMBL" id="BMZS01000008">
    <property type="protein sequence ID" value="GHD55725.1"/>
    <property type="molecule type" value="Genomic_DNA"/>
</dbReference>
<dbReference type="RefSeq" id="WP_229837350.1">
    <property type="nucleotide sequence ID" value="NZ_BMZS01000008.1"/>
</dbReference>
<reference evidence="8" key="1">
    <citation type="journal article" date="2014" name="Int. J. Syst. Evol. Microbiol.">
        <title>Complete genome sequence of Corynebacterium casei LMG S-19264T (=DSM 44701T), isolated from a smear-ripened cheese.</title>
        <authorList>
            <consortium name="US DOE Joint Genome Institute (JGI-PGF)"/>
            <person name="Walter F."/>
            <person name="Albersmeier A."/>
            <person name="Kalinowski J."/>
            <person name="Ruckert C."/>
        </authorList>
    </citation>
    <scope>NUCLEOTIDE SEQUENCE</scope>
    <source>
        <strain evidence="8">KCTC 42651</strain>
    </source>
</reference>
<organism evidence="8 9">
    <name type="scientific">Thalassobaculum fulvum</name>
    <dbReference type="NCBI Taxonomy" id="1633335"/>
    <lineage>
        <taxon>Bacteria</taxon>
        <taxon>Pseudomonadati</taxon>
        <taxon>Pseudomonadota</taxon>
        <taxon>Alphaproteobacteria</taxon>
        <taxon>Rhodospirillales</taxon>
        <taxon>Thalassobaculaceae</taxon>
        <taxon>Thalassobaculum</taxon>
    </lineage>
</organism>
<protein>
    <submittedName>
        <fullName evidence="8">Membrane protein</fullName>
    </submittedName>
</protein>
<evidence type="ECO:0000256" key="4">
    <source>
        <dbReference type="ARBA" id="ARBA00022989"/>
    </source>
</evidence>
<name>A0A918XTU6_9PROT</name>
<feature type="transmembrane region" description="Helical" evidence="6">
    <location>
        <begin position="48"/>
        <end position="67"/>
    </location>
</feature>
<comment type="subcellular location">
    <subcellularLocation>
        <location evidence="1">Membrane</location>
        <topology evidence="1">Multi-pass membrane protein</topology>
    </subcellularLocation>
</comment>
<dbReference type="PANTHER" id="PTHR22911:SF6">
    <property type="entry name" value="SOLUTE CARRIER FAMILY 35 MEMBER G1"/>
    <property type="match status" value="1"/>
</dbReference>
<evidence type="ECO:0000256" key="5">
    <source>
        <dbReference type="ARBA" id="ARBA00023136"/>
    </source>
</evidence>
<evidence type="ECO:0000313" key="8">
    <source>
        <dbReference type="EMBL" id="GHD55725.1"/>
    </source>
</evidence>
<dbReference type="PANTHER" id="PTHR22911">
    <property type="entry name" value="ACYL-MALONYL CONDENSING ENZYME-RELATED"/>
    <property type="match status" value="1"/>
</dbReference>
<dbReference type="Proteomes" id="UP000630353">
    <property type="component" value="Unassembled WGS sequence"/>
</dbReference>
<feature type="transmembrane region" description="Helical" evidence="6">
    <location>
        <begin position="79"/>
        <end position="99"/>
    </location>
</feature>
<feature type="domain" description="EamA" evidence="7">
    <location>
        <begin position="17"/>
        <end position="150"/>
    </location>
</feature>
<dbReference type="SUPFAM" id="SSF103481">
    <property type="entry name" value="Multidrug resistance efflux transporter EmrE"/>
    <property type="match status" value="2"/>
</dbReference>
<feature type="transmembrane region" description="Helical" evidence="6">
    <location>
        <begin position="272"/>
        <end position="290"/>
    </location>
</feature>
<evidence type="ECO:0000256" key="2">
    <source>
        <dbReference type="ARBA" id="ARBA00009853"/>
    </source>
</evidence>
<feature type="transmembrane region" description="Helical" evidence="6">
    <location>
        <begin position="12"/>
        <end position="36"/>
    </location>
</feature>
<keyword evidence="9" id="KW-1185">Reference proteome</keyword>
<sequence length="314" mass="33549">MTAGSTPRPLPIPAPLAGALMMALAAASFSIMHAVIRNLSVTGEMHPFEVALFRVVFGFLALAPVFLRQGIAPLKTRNIKLFALRGVLNSAAMLMFFYSLSITPLATVAALGFTAPLFATLLAMLVLGEVVRLRRWTAILVGFAGTLIILRPGVIEVGLGPLLVIGSSVVWSVALMVIKVLTRTESSVTITAYASIFLTPVCLAAALPYWTWPGLEQLGWLAVIGVLGTVAQTAMNQSFKYADASAVLPMDFSKLIWAAAIGFALFGEIPDLWTWVGGALIFASATYIGIRESRMRKRAAVDLTRASEDKPVPS</sequence>
<dbReference type="AlphaFoldDB" id="A0A918XTU6"/>
<gene>
    <name evidence="8" type="ORF">GCM10017083_35020</name>
</gene>
<feature type="transmembrane region" description="Helical" evidence="6">
    <location>
        <begin position="247"/>
        <end position="266"/>
    </location>
</feature>
<evidence type="ECO:0000256" key="1">
    <source>
        <dbReference type="ARBA" id="ARBA00004141"/>
    </source>
</evidence>
<reference evidence="8" key="2">
    <citation type="submission" date="2020-09" db="EMBL/GenBank/DDBJ databases">
        <authorList>
            <person name="Sun Q."/>
            <person name="Kim S."/>
        </authorList>
    </citation>
    <scope>NUCLEOTIDE SEQUENCE</scope>
    <source>
        <strain evidence="8">KCTC 42651</strain>
    </source>
</reference>
<keyword evidence="5 6" id="KW-0472">Membrane</keyword>
<comment type="caution">
    <text evidence="8">The sequence shown here is derived from an EMBL/GenBank/DDBJ whole genome shotgun (WGS) entry which is preliminary data.</text>
</comment>
<evidence type="ECO:0000256" key="3">
    <source>
        <dbReference type="ARBA" id="ARBA00022692"/>
    </source>
</evidence>
<feature type="transmembrane region" description="Helical" evidence="6">
    <location>
        <begin position="136"/>
        <end position="154"/>
    </location>
</feature>